<keyword evidence="4" id="KW-0372">Hormone</keyword>
<sequence>MKPTSCFLLITIPLEVKRGLWETEIMDSIPSLLLRAQASATEKMSSCFSVKNSGKLSSCPAVVTGCACGYTCGSWDIWGKTTCHGQCSPVDWTTACCCHLT</sequence>
<comment type="subcellular location">
    <subcellularLocation>
        <location evidence="1">Secreted</location>
    </subcellularLocation>
</comment>
<dbReference type="AlphaFoldDB" id="A0A452EVW3"/>
<evidence type="ECO:0000256" key="1">
    <source>
        <dbReference type="ARBA" id="ARBA00004613"/>
    </source>
</evidence>
<dbReference type="Bgee" id="ENSCHIG00000016521">
    <property type="expression patterns" value="Expressed in prefrontal cortex and 2 other cell types or tissues"/>
</dbReference>
<evidence type="ECO:0000256" key="2">
    <source>
        <dbReference type="ARBA" id="ARBA00007258"/>
    </source>
</evidence>
<gene>
    <name evidence="7" type="primary">RETNLB</name>
</gene>
<reference evidence="7 8" key="1">
    <citation type="submission" date="2016-04" db="EMBL/GenBank/DDBJ databases">
        <title>Polished mammalian reference genomes with single-molecule sequencing and chromosome conformation capture applied to the Capra hircus genome.</title>
        <authorList>
            <person name="Bickhart D.M."/>
            <person name="Koren S."/>
            <person name="Rosen B."/>
            <person name="Hastie A."/>
            <person name="Liachko I."/>
            <person name="Sullivan S.T."/>
            <person name="Burton J."/>
            <person name="Sayre B.L."/>
            <person name="Huson H.J."/>
            <person name="Lee J."/>
            <person name="Lam E."/>
            <person name="Kelley C.M."/>
            <person name="Hutchison J.L."/>
            <person name="Zhou Y."/>
            <person name="Sun J."/>
            <person name="Crisa A."/>
            <person name="Schwartz J.C."/>
            <person name="Hammond J.A."/>
            <person name="Schroeder S.G."/>
            <person name="Liu G.E."/>
            <person name="Dunham M."/>
            <person name="Shendure J."/>
            <person name="Sonstegard T.S."/>
            <person name="Phillippy A.M."/>
            <person name="Van Tassell C.P."/>
            <person name="Smith T.P."/>
        </authorList>
    </citation>
    <scope>NUCLEOTIDE SEQUENCE [LARGE SCALE GENOMIC DNA]</scope>
</reference>
<dbReference type="GO" id="GO:0005615">
    <property type="term" value="C:extracellular space"/>
    <property type="evidence" value="ECO:0007669"/>
    <property type="project" value="TreeGrafter"/>
</dbReference>
<evidence type="ECO:0000256" key="3">
    <source>
        <dbReference type="ARBA" id="ARBA00022525"/>
    </source>
</evidence>
<dbReference type="STRING" id="9925.ENSCHIP00000016166"/>
<dbReference type="InterPro" id="IPR036262">
    <property type="entry name" value="Resistin-like_sf"/>
</dbReference>
<dbReference type="Gene3D" id="2.60.40.4230">
    <property type="entry name" value="Resistin head domain"/>
    <property type="match status" value="1"/>
</dbReference>
<dbReference type="Ensembl" id="ENSCHIT00000023972.1">
    <property type="protein sequence ID" value="ENSCHIP00000016166.1"/>
    <property type="gene ID" value="ENSCHIG00000016521.1"/>
</dbReference>
<accession>A0A452EVW3</accession>
<comment type="similarity">
    <text evidence="2">Belongs to the resistin/FIZZ family.</text>
</comment>
<proteinExistence type="inferred from homology"/>
<dbReference type="GO" id="GO:0005179">
    <property type="term" value="F:hormone activity"/>
    <property type="evidence" value="ECO:0007669"/>
    <property type="project" value="UniProtKB-KW"/>
</dbReference>
<dbReference type="OMA" id="TCGSWDI"/>
<reference evidence="7" key="3">
    <citation type="submission" date="2025-09" db="UniProtKB">
        <authorList>
            <consortium name="Ensembl"/>
        </authorList>
    </citation>
    <scope>IDENTIFICATION</scope>
</reference>
<dbReference type="Proteomes" id="UP000291000">
    <property type="component" value="Chromosome 1"/>
</dbReference>
<evidence type="ECO:0000313" key="7">
    <source>
        <dbReference type="Ensembl" id="ENSCHIP00000016166.1"/>
    </source>
</evidence>
<protein>
    <submittedName>
        <fullName evidence="7">Resistin like beta</fullName>
    </submittedName>
</protein>
<dbReference type="SUPFAM" id="SSF111423">
    <property type="entry name" value="Resistin"/>
    <property type="match status" value="1"/>
</dbReference>
<reference evidence="7" key="2">
    <citation type="submission" date="2025-08" db="UniProtKB">
        <authorList>
            <consortium name="Ensembl"/>
        </authorList>
    </citation>
    <scope>IDENTIFICATION</scope>
</reference>
<dbReference type="InterPro" id="IPR009714">
    <property type="entry name" value="RELM"/>
</dbReference>
<keyword evidence="6" id="KW-1015">Disulfide bond</keyword>
<organism evidence="7 8">
    <name type="scientific">Capra hircus</name>
    <name type="common">Goat</name>
    <dbReference type="NCBI Taxonomy" id="9925"/>
    <lineage>
        <taxon>Eukaryota</taxon>
        <taxon>Metazoa</taxon>
        <taxon>Chordata</taxon>
        <taxon>Craniata</taxon>
        <taxon>Vertebrata</taxon>
        <taxon>Euteleostomi</taxon>
        <taxon>Mammalia</taxon>
        <taxon>Eutheria</taxon>
        <taxon>Laurasiatheria</taxon>
        <taxon>Artiodactyla</taxon>
        <taxon>Ruminantia</taxon>
        <taxon>Pecora</taxon>
        <taxon>Bovidae</taxon>
        <taxon>Caprinae</taxon>
        <taxon>Capra</taxon>
    </lineage>
</organism>
<keyword evidence="5" id="KW-0732">Signal</keyword>
<dbReference type="GeneTree" id="ENSGT00960000187533"/>
<evidence type="ECO:0000256" key="6">
    <source>
        <dbReference type="ARBA" id="ARBA00023157"/>
    </source>
</evidence>
<dbReference type="PANTHER" id="PTHR21101:SF13">
    <property type="entry name" value="RESISTIN-LIKE BETA"/>
    <property type="match status" value="1"/>
</dbReference>
<evidence type="ECO:0000256" key="4">
    <source>
        <dbReference type="ARBA" id="ARBA00022702"/>
    </source>
</evidence>
<dbReference type="Pfam" id="PF06954">
    <property type="entry name" value="Resistin"/>
    <property type="match status" value="1"/>
</dbReference>
<evidence type="ECO:0000256" key="5">
    <source>
        <dbReference type="ARBA" id="ARBA00022729"/>
    </source>
</evidence>
<dbReference type="EMBL" id="LWLT01000001">
    <property type="status" value="NOT_ANNOTATED_CDS"/>
    <property type="molecule type" value="Genomic_DNA"/>
</dbReference>
<keyword evidence="8" id="KW-1185">Reference proteome</keyword>
<dbReference type="PANTHER" id="PTHR21101">
    <property type="entry name" value="RESISTIN"/>
    <property type="match status" value="1"/>
</dbReference>
<keyword evidence="3" id="KW-0964">Secreted</keyword>
<name>A0A452EVW3_CAPHI</name>
<evidence type="ECO:0000313" key="8">
    <source>
        <dbReference type="Proteomes" id="UP000291000"/>
    </source>
</evidence>